<proteinExistence type="predicted"/>
<gene>
    <name evidence="6" type="ORF">FPCIR_12245</name>
</gene>
<dbReference type="OrthoDB" id="9995434at2759"/>
<dbReference type="InterPro" id="IPR000994">
    <property type="entry name" value="Pept_M24"/>
</dbReference>
<dbReference type="SUPFAM" id="SSF53092">
    <property type="entry name" value="Creatinase/prolidase N-terminal domain"/>
    <property type="match status" value="1"/>
</dbReference>
<organism evidence="6 7">
    <name type="scientific">Fusarium pseudocircinatum</name>
    <dbReference type="NCBI Taxonomy" id="56676"/>
    <lineage>
        <taxon>Eukaryota</taxon>
        <taxon>Fungi</taxon>
        <taxon>Dikarya</taxon>
        <taxon>Ascomycota</taxon>
        <taxon>Pezizomycotina</taxon>
        <taxon>Sordariomycetes</taxon>
        <taxon>Hypocreomycetidae</taxon>
        <taxon>Hypocreales</taxon>
        <taxon>Nectriaceae</taxon>
        <taxon>Fusarium</taxon>
        <taxon>Fusarium fujikuroi species complex</taxon>
    </lineage>
</organism>
<name>A0A8H5NS54_9HYPO</name>
<evidence type="ECO:0000259" key="4">
    <source>
        <dbReference type="Pfam" id="PF01321"/>
    </source>
</evidence>
<evidence type="ECO:0000256" key="1">
    <source>
        <dbReference type="ARBA" id="ARBA00020658"/>
    </source>
</evidence>
<dbReference type="Gene3D" id="3.40.350.10">
    <property type="entry name" value="Creatinase/prolidase N-terminal domain"/>
    <property type="match status" value="1"/>
</dbReference>
<dbReference type="Pfam" id="PF01321">
    <property type="entry name" value="Creatinase_N"/>
    <property type="match status" value="1"/>
</dbReference>
<dbReference type="Pfam" id="PF04082">
    <property type="entry name" value="Fungal_trans"/>
    <property type="match status" value="1"/>
</dbReference>
<dbReference type="SUPFAM" id="SSF55920">
    <property type="entry name" value="Creatinase/aminopeptidase"/>
    <property type="match status" value="1"/>
</dbReference>
<dbReference type="PANTHER" id="PTHR46112:SF2">
    <property type="entry name" value="XAA-PRO AMINOPEPTIDASE P-RELATED"/>
    <property type="match status" value="1"/>
</dbReference>
<keyword evidence="7" id="KW-1185">Reference proteome</keyword>
<dbReference type="GO" id="GO:0003677">
    <property type="term" value="F:DNA binding"/>
    <property type="evidence" value="ECO:0007669"/>
    <property type="project" value="InterPro"/>
</dbReference>
<protein>
    <recommendedName>
        <fullName evidence="1">Probable Xaa-Pro aminopeptidase P</fullName>
    </recommendedName>
</protein>
<dbReference type="PANTHER" id="PTHR46112">
    <property type="entry name" value="AMINOPEPTIDASE"/>
    <property type="match status" value="1"/>
</dbReference>
<comment type="caution">
    <text evidence="6">The sequence shown here is derived from an EMBL/GenBank/DDBJ whole genome shotgun (WGS) entry which is preliminary data.</text>
</comment>
<dbReference type="Gene3D" id="3.90.230.10">
    <property type="entry name" value="Creatinase/methionine aminopeptidase superfamily"/>
    <property type="match status" value="1"/>
</dbReference>
<dbReference type="GO" id="GO:0006351">
    <property type="term" value="P:DNA-templated transcription"/>
    <property type="evidence" value="ECO:0007669"/>
    <property type="project" value="InterPro"/>
</dbReference>
<dbReference type="CDD" id="cd12148">
    <property type="entry name" value="fungal_TF_MHR"/>
    <property type="match status" value="1"/>
</dbReference>
<evidence type="ECO:0000313" key="6">
    <source>
        <dbReference type="EMBL" id="KAF5577131.1"/>
    </source>
</evidence>
<evidence type="ECO:0000313" key="7">
    <source>
        <dbReference type="Proteomes" id="UP000546213"/>
    </source>
</evidence>
<sequence>MDQHSIAAIQTLILLGSHHVYHGRPNLSFAVLGATIKVSHGMGLHRILSSESSGDVEERKRIWWTICTWDKMQSTGRSGASFGLAFAVVFGFLSQEAYDQKTSSLITMANFDWHAERTDLSGIALLDRAPESDGIDLKQVRLYRQARLREQMEKYGVDAIILSDPVNIRYATGTRNMQVFSMRNAPSRYLLLSAKRSILFEFTGCSHLADGYETVDEVRAANTASFVAAGPKIEEREKAWALEMGELISQIIEKPATKIVVGLERLNANTAIQLHDFGFKIVDAQRPLEMARAIKSSEEVKCVVASLRATEIAVAKLREAIRPGLTENELWSVLHKSVIEQNGDYCETRLLSAGSRTNPWFQETASYKIRPNDLVALDTDVVGCHGYYSDFSRTFHAGPDPPSEKQKELYRVTHNMGILKPGMTFREYAEQAWDIPAKYYKNRYYLSAHGCGLTGEYPYLYHHGDFPDAGYDGVIEPGMVICVESYIGEDGGTEGVKLEQQVLVTETGIQLLSEFPFESSLLD</sequence>
<dbReference type="InterPro" id="IPR007219">
    <property type="entry name" value="XnlR_reg_dom"/>
</dbReference>
<dbReference type="InterPro" id="IPR000587">
    <property type="entry name" value="Creatinase_N"/>
</dbReference>
<keyword evidence="2" id="KW-0539">Nucleus</keyword>
<evidence type="ECO:0000256" key="2">
    <source>
        <dbReference type="ARBA" id="ARBA00023242"/>
    </source>
</evidence>
<dbReference type="GO" id="GO:0008270">
    <property type="term" value="F:zinc ion binding"/>
    <property type="evidence" value="ECO:0007669"/>
    <property type="project" value="InterPro"/>
</dbReference>
<dbReference type="InterPro" id="IPR050659">
    <property type="entry name" value="Peptidase_M24B"/>
</dbReference>
<dbReference type="EMBL" id="JAAOAS010000393">
    <property type="protein sequence ID" value="KAF5577131.1"/>
    <property type="molecule type" value="Genomic_DNA"/>
</dbReference>
<feature type="domain" description="Xylanolytic transcriptional activator regulatory" evidence="5">
    <location>
        <begin position="5"/>
        <end position="75"/>
    </location>
</feature>
<dbReference type="InterPro" id="IPR029149">
    <property type="entry name" value="Creatin/AminoP/Spt16_N"/>
</dbReference>
<evidence type="ECO:0000259" key="3">
    <source>
        <dbReference type="Pfam" id="PF00557"/>
    </source>
</evidence>
<dbReference type="AlphaFoldDB" id="A0A8H5NS54"/>
<dbReference type="InterPro" id="IPR036005">
    <property type="entry name" value="Creatinase/aminopeptidase-like"/>
</dbReference>
<dbReference type="Pfam" id="PF00557">
    <property type="entry name" value="Peptidase_M24"/>
    <property type="match status" value="1"/>
</dbReference>
<evidence type="ECO:0000259" key="5">
    <source>
        <dbReference type="Pfam" id="PF04082"/>
    </source>
</evidence>
<feature type="domain" description="Creatinase N-terminal" evidence="4">
    <location>
        <begin position="144"/>
        <end position="195"/>
    </location>
</feature>
<reference evidence="6 7" key="1">
    <citation type="submission" date="2020-05" db="EMBL/GenBank/DDBJ databases">
        <title>Identification and distribution of gene clusters putatively required for synthesis of sphingolipid metabolism inhibitors in phylogenetically diverse species of the filamentous fungus Fusarium.</title>
        <authorList>
            <person name="Kim H.-S."/>
            <person name="Busman M."/>
            <person name="Brown D.W."/>
            <person name="Divon H."/>
            <person name="Uhlig S."/>
            <person name="Proctor R.H."/>
        </authorList>
    </citation>
    <scope>NUCLEOTIDE SEQUENCE [LARGE SCALE GENOMIC DNA]</scope>
    <source>
        <strain evidence="6 7">NRRL 36939</strain>
    </source>
</reference>
<dbReference type="CDD" id="cd01066">
    <property type="entry name" value="APP_MetAP"/>
    <property type="match status" value="1"/>
</dbReference>
<accession>A0A8H5NS54</accession>
<dbReference type="Proteomes" id="UP000546213">
    <property type="component" value="Unassembled WGS sequence"/>
</dbReference>
<feature type="domain" description="Peptidase M24" evidence="3">
    <location>
        <begin position="306"/>
        <end position="506"/>
    </location>
</feature>